<dbReference type="PANTHER" id="PTHR43580:SF8">
    <property type="entry name" value="6-PHOSPHOGLUCONATE DEHYDROGENASE NADP-BINDING DOMAIN-CONTAINING PROTEIN-RELATED"/>
    <property type="match status" value="1"/>
</dbReference>
<organism evidence="5 6">
    <name type="scientific">Colletotrichum cuscutae</name>
    <dbReference type="NCBI Taxonomy" id="1209917"/>
    <lineage>
        <taxon>Eukaryota</taxon>
        <taxon>Fungi</taxon>
        <taxon>Dikarya</taxon>
        <taxon>Ascomycota</taxon>
        <taxon>Pezizomycotina</taxon>
        <taxon>Sordariomycetes</taxon>
        <taxon>Hypocreomycetidae</taxon>
        <taxon>Glomerellales</taxon>
        <taxon>Glomerellaceae</taxon>
        <taxon>Colletotrichum</taxon>
        <taxon>Colletotrichum acutatum species complex</taxon>
    </lineage>
</organism>
<dbReference type="GO" id="GO:0050661">
    <property type="term" value="F:NADP binding"/>
    <property type="evidence" value="ECO:0007669"/>
    <property type="project" value="InterPro"/>
</dbReference>
<dbReference type="AlphaFoldDB" id="A0AAI9XFH7"/>
<evidence type="ECO:0000256" key="2">
    <source>
        <dbReference type="SAM" id="Phobius"/>
    </source>
</evidence>
<dbReference type="Gene3D" id="1.10.1040.10">
    <property type="entry name" value="N-(1-d-carboxylethyl)-l-norvaline Dehydrogenase, domain 2"/>
    <property type="match status" value="1"/>
</dbReference>
<dbReference type="InterPro" id="IPR051265">
    <property type="entry name" value="HIBADH-related_NP60_sf"/>
</dbReference>
<dbReference type="Proteomes" id="UP001239213">
    <property type="component" value="Unassembled WGS sequence"/>
</dbReference>
<reference evidence="5" key="1">
    <citation type="submission" date="2016-11" db="EMBL/GenBank/DDBJ databases">
        <title>The genome sequence of Colletotrichum cuscutae.</title>
        <authorList>
            <person name="Baroncelli R."/>
        </authorList>
    </citation>
    <scope>NUCLEOTIDE SEQUENCE</scope>
    <source>
        <strain evidence="5">IMI 304802</strain>
    </source>
</reference>
<gene>
    <name evidence="5" type="ORF">CCUS01_12355</name>
</gene>
<evidence type="ECO:0000313" key="5">
    <source>
        <dbReference type="EMBL" id="KAK1446490.1"/>
    </source>
</evidence>
<evidence type="ECO:0008006" key="7">
    <source>
        <dbReference type="Google" id="ProtNLM"/>
    </source>
</evidence>
<keyword evidence="2" id="KW-0472">Membrane</keyword>
<dbReference type="InterPro" id="IPR008927">
    <property type="entry name" value="6-PGluconate_DH-like_C_sf"/>
</dbReference>
<dbReference type="Pfam" id="PF14833">
    <property type="entry name" value="NAD_binding_11"/>
    <property type="match status" value="1"/>
</dbReference>
<feature type="domain" description="6-phosphogluconate dehydrogenase NADP-binding" evidence="3">
    <location>
        <begin position="39"/>
        <end position="200"/>
    </location>
</feature>
<name>A0AAI9XFH7_9PEZI</name>
<accession>A0AAI9XFH7</accession>
<dbReference type="SUPFAM" id="SSF48179">
    <property type="entry name" value="6-phosphogluconate dehydrogenase C-terminal domain-like"/>
    <property type="match status" value="1"/>
</dbReference>
<comment type="similarity">
    <text evidence="1">Belongs to the HIBADH-related family. NP60 subfamily.</text>
</comment>
<keyword evidence="2" id="KW-1133">Transmembrane helix</keyword>
<protein>
    <recommendedName>
        <fullName evidence="7">6-phosphogluconate dehydrogenase family protein</fullName>
    </recommendedName>
</protein>
<dbReference type="Pfam" id="PF03446">
    <property type="entry name" value="NAD_binding_2"/>
    <property type="match status" value="1"/>
</dbReference>
<dbReference type="InterPro" id="IPR013328">
    <property type="entry name" value="6PGD_dom2"/>
</dbReference>
<dbReference type="InterPro" id="IPR036291">
    <property type="entry name" value="NAD(P)-bd_dom_sf"/>
</dbReference>
<comment type="caution">
    <text evidence="5">The sequence shown here is derived from an EMBL/GenBank/DDBJ whole genome shotgun (WGS) entry which is preliminary data.</text>
</comment>
<dbReference type="PANTHER" id="PTHR43580">
    <property type="entry name" value="OXIDOREDUCTASE GLYR1-RELATED"/>
    <property type="match status" value="1"/>
</dbReference>
<dbReference type="InterPro" id="IPR029154">
    <property type="entry name" value="HIBADH-like_NADP-bd"/>
</dbReference>
<dbReference type="Gene3D" id="3.40.50.720">
    <property type="entry name" value="NAD(P)-binding Rossmann-like Domain"/>
    <property type="match status" value="1"/>
</dbReference>
<keyword evidence="2" id="KW-0812">Transmembrane</keyword>
<dbReference type="SUPFAM" id="SSF51735">
    <property type="entry name" value="NAD(P)-binding Rossmann-fold domains"/>
    <property type="match status" value="1"/>
</dbReference>
<proteinExistence type="inferred from homology"/>
<evidence type="ECO:0000313" key="6">
    <source>
        <dbReference type="Proteomes" id="UP001239213"/>
    </source>
</evidence>
<dbReference type="EMBL" id="MPDP01000319">
    <property type="protein sequence ID" value="KAK1446490.1"/>
    <property type="molecule type" value="Genomic_DNA"/>
</dbReference>
<evidence type="ECO:0000259" key="4">
    <source>
        <dbReference type="Pfam" id="PF14833"/>
    </source>
</evidence>
<evidence type="ECO:0000256" key="1">
    <source>
        <dbReference type="ARBA" id="ARBA00007598"/>
    </source>
</evidence>
<keyword evidence="6" id="KW-1185">Reference proteome</keyword>
<evidence type="ECO:0000259" key="3">
    <source>
        <dbReference type="Pfam" id="PF03446"/>
    </source>
</evidence>
<dbReference type="InterPro" id="IPR006115">
    <property type="entry name" value="6PGDH_NADP-bd"/>
</dbReference>
<dbReference type="GO" id="GO:0051287">
    <property type="term" value="F:NAD binding"/>
    <property type="evidence" value="ECO:0007669"/>
    <property type="project" value="InterPro"/>
</dbReference>
<sequence length="351" mass="37008">MSAASIVSSALHPRLGWIGGCTYLFLSLSFLRMLTSRQGLGSMGLGMATNLQNHLKTHFAGSLQFHNRTMSRGALLEKAGGAPQPNIIDLVKNTDIVFISLSDDKALEATLDAILNDAATADLSGKIIVDTSTVHPLSSAKAKDRLAARGAQFIAAPVFGASPVAAQGKLLWIIAGPDDAVEKIKPFIVGVMGRGIICLGEDVQKASIMKTAGNFVTAGMMELVAEAQVFAEKSGLGSDAMEDLLGQQFGPLAQGMSKRLTTGAYLPPRDERPWSDLSLAMKDVGHGLSCAEEAGVRLHIADIAAGHLQEAKKISDTQGRAFDSSSLYGVVRTEAGLDFETDLVKKRDGSS</sequence>
<feature type="domain" description="3-hydroxyisobutyrate dehydrogenase-like NAD-binding" evidence="4">
    <location>
        <begin position="206"/>
        <end position="313"/>
    </location>
</feature>
<feature type="transmembrane region" description="Helical" evidence="2">
    <location>
        <begin position="15"/>
        <end position="34"/>
    </location>
</feature>